<dbReference type="Proteomes" id="UP000054266">
    <property type="component" value="Unassembled WGS sequence"/>
</dbReference>
<dbReference type="InterPro" id="IPR023393">
    <property type="entry name" value="START-like_dom_sf"/>
</dbReference>
<gene>
    <name evidence="1" type="ORF">PV04_09998</name>
</gene>
<proteinExistence type="predicted"/>
<keyword evidence="2" id="KW-1185">Reference proteome</keyword>
<sequence>MGLSQSISTEVEIQATPDAVRAIFFDFPRYKQWCKWTIEPVESGKKASELKLNDGLKVNLDGMAFSPSVKENSTDCFSWEGSLPGIFTGKHHFYFTPSTKNPGGTTAVQVEDFRGLLVFLLAPGWSFRQKTVDNWNAFFADLKKEAEQSSS</sequence>
<accession>A0A0D2F5F9</accession>
<organism evidence="1 2">
    <name type="scientific">Phialophora macrospora</name>
    <dbReference type="NCBI Taxonomy" id="1851006"/>
    <lineage>
        <taxon>Eukaryota</taxon>
        <taxon>Fungi</taxon>
        <taxon>Dikarya</taxon>
        <taxon>Ascomycota</taxon>
        <taxon>Pezizomycotina</taxon>
        <taxon>Eurotiomycetes</taxon>
        <taxon>Chaetothyriomycetidae</taxon>
        <taxon>Chaetothyriales</taxon>
        <taxon>Herpotrichiellaceae</taxon>
        <taxon>Phialophora</taxon>
    </lineage>
</organism>
<evidence type="ECO:0000313" key="1">
    <source>
        <dbReference type="EMBL" id="KIW63123.1"/>
    </source>
</evidence>
<evidence type="ECO:0008006" key="3">
    <source>
        <dbReference type="Google" id="ProtNLM"/>
    </source>
</evidence>
<dbReference type="PANTHER" id="PTHR36166:SF1">
    <property type="entry name" value="SRPBCC DOMAIN-CONTAINING PROTEIN"/>
    <property type="match status" value="1"/>
</dbReference>
<dbReference type="STRING" id="5601.A0A0D2F5F9"/>
<dbReference type="PANTHER" id="PTHR36166">
    <property type="entry name" value="CHROMOSOME 9, WHOLE GENOME SHOTGUN SEQUENCE"/>
    <property type="match status" value="1"/>
</dbReference>
<dbReference type="HOGENOM" id="CLU_069867_3_0_1"/>
<reference evidence="1 2" key="1">
    <citation type="submission" date="2015-01" db="EMBL/GenBank/DDBJ databases">
        <title>The Genome Sequence of Capronia semiimmersa CBS27337.</title>
        <authorList>
            <consortium name="The Broad Institute Genomics Platform"/>
            <person name="Cuomo C."/>
            <person name="de Hoog S."/>
            <person name="Gorbushina A."/>
            <person name="Stielow B."/>
            <person name="Teixiera M."/>
            <person name="Abouelleil A."/>
            <person name="Chapman S.B."/>
            <person name="Priest M."/>
            <person name="Young S.K."/>
            <person name="Wortman J."/>
            <person name="Nusbaum C."/>
            <person name="Birren B."/>
        </authorList>
    </citation>
    <scope>NUCLEOTIDE SEQUENCE [LARGE SCALE GENOMIC DNA]</scope>
    <source>
        <strain evidence="1 2">CBS 27337</strain>
    </source>
</reference>
<dbReference type="Gene3D" id="3.30.530.20">
    <property type="match status" value="1"/>
</dbReference>
<dbReference type="AlphaFoldDB" id="A0A0D2F5F9"/>
<evidence type="ECO:0000313" key="2">
    <source>
        <dbReference type="Proteomes" id="UP000054266"/>
    </source>
</evidence>
<name>A0A0D2F5F9_9EURO</name>
<dbReference type="EMBL" id="KN846962">
    <property type="protein sequence ID" value="KIW63123.1"/>
    <property type="molecule type" value="Genomic_DNA"/>
</dbReference>
<protein>
    <recommendedName>
        <fullName evidence="3">SRPBCC domain-containing protein</fullName>
    </recommendedName>
</protein>
<dbReference type="CDD" id="cd07822">
    <property type="entry name" value="SRPBCC_4"/>
    <property type="match status" value="1"/>
</dbReference>
<dbReference type="SUPFAM" id="SSF55961">
    <property type="entry name" value="Bet v1-like"/>
    <property type="match status" value="1"/>
</dbReference>